<dbReference type="GO" id="GO:0003676">
    <property type="term" value="F:nucleic acid binding"/>
    <property type="evidence" value="ECO:0007669"/>
    <property type="project" value="InterPro"/>
</dbReference>
<dbReference type="Proteomes" id="UP000265520">
    <property type="component" value="Unassembled WGS sequence"/>
</dbReference>
<proteinExistence type="predicted"/>
<feature type="non-terminal residue" evidence="3">
    <location>
        <position position="1"/>
    </location>
</feature>
<dbReference type="InterPro" id="IPR053151">
    <property type="entry name" value="RNase_H-like"/>
</dbReference>
<dbReference type="PANTHER" id="PTHR47723:SF23">
    <property type="entry name" value="REVERSE TRANSCRIPTASE-LIKE PROTEIN"/>
    <property type="match status" value="1"/>
</dbReference>
<evidence type="ECO:0000259" key="2">
    <source>
        <dbReference type="Pfam" id="PF13966"/>
    </source>
</evidence>
<comment type="caution">
    <text evidence="3">The sequence shown here is derived from an EMBL/GenBank/DDBJ whole genome shotgun (WGS) entry which is preliminary data.</text>
</comment>
<organism evidence="3 4">
    <name type="scientific">Trifolium medium</name>
    <dbReference type="NCBI Taxonomy" id="97028"/>
    <lineage>
        <taxon>Eukaryota</taxon>
        <taxon>Viridiplantae</taxon>
        <taxon>Streptophyta</taxon>
        <taxon>Embryophyta</taxon>
        <taxon>Tracheophyta</taxon>
        <taxon>Spermatophyta</taxon>
        <taxon>Magnoliopsida</taxon>
        <taxon>eudicotyledons</taxon>
        <taxon>Gunneridae</taxon>
        <taxon>Pentapetalae</taxon>
        <taxon>rosids</taxon>
        <taxon>fabids</taxon>
        <taxon>Fabales</taxon>
        <taxon>Fabaceae</taxon>
        <taxon>Papilionoideae</taxon>
        <taxon>50 kb inversion clade</taxon>
        <taxon>NPAAA clade</taxon>
        <taxon>Hologalegina</taxon>
        <taxon>IRL clade</taxon>
        <taxon>Trifolieae</taxon>
        <taxon>Trifolium</taxon>
    </lineage>
</organism>
<name>A0A392MS96_9FABA</name>
<feature type="domain" description="Reverse transcriptase zinc-binding" evidence="2">
    <location>
        <begin position="53"/>
        <end position="105"/>
    </location>
</feature>
<dbReference type="InterPro" id="IPR012337">
    <property type="entry name" value="RNaseH-like_sf"/>
</dbReference>
<feature type="domain" description="RNase H type-1" evidence="1">
    <location>
        <begin position="157"/>
        <end position="263"/>
    </location>
</feature>
<dbReference type="InterPro" id="IPR002156">
    <property type="entry name" value="RNaseH_domain"/>
</dbReference>
<dbReference type="InterPro" id="IPR036397">
    <property type="entry name" value="RNaseH_sf"/>
</dbReference>
<dbReference type="AlphaFoldDB" id="A0A392MS96"/>
<dbReference type="EMBL" id="LXQA010017144">
    <property type="protein sequence ID" value="MCH89899.1"/>
    <property type="molecule type" value="Genomic_DNA"/>
</dbReference>
<dbReference type="Pfam" id="PF13456">
    <property type="entry name" value="RVT_3"/>
    <property type="match status" value="1"/>
</dbReference>
<dbReference type="InterPro" id="IPR044730">
    <property type="entry name" value="RNase_H-like_dom_plant"/>
</dbReference>
<gene>
    <name evidence="3" type="ORF">A2U01_0010803</name>
</gene>
<dbReference type="PANTHER" id="PTHR47723">
    <property type="entry name" value="OS05G0353850 PROTEIN"/>
    <property type="match status" value="1"/>
</dbReference>
<keyword evidence="4" id="KW-1185">Reference proteome</keyword>
<dbReference type="Pfam" id="PF13966">
    <property type="entry name" value="zf-RVT"/>
    <property type="match status" value="1"/>
</dbReference>
<dbReference type="GO" id="GO:0004523">
    <property type="term" value="F:RNA-DNA hybrid ribonuclease activity"/>
    <property type="evidence" value="ECO:0007669"/>
    <property type="project" value="InterPro"/>
</dbReference>
<dbReference type="Gene3D" id="3.30.420.10">
    <property type="entry name" value="Ribonuclease H-like superfamily/Ribonuclease H"/>
    <property type="match status" value="1"/>
</dbReference>
<dbReference type="SUPFAM" id="SSF53098">
    <property type="entry name" value="Ribonuclease H-like"/>
    <property type="match status" value="1"/>
</dbReference>
<evidence type="ECO:0000313" key="3">
    <source>
        <dbReference type="EMBL" id="MCH89899.1"/>
    </source>
</evidence>
<evidence type="ECO:0000313" key="4">
    <source>
        <dbReference type="Proteomes" id="UP000265520"/>
    </source>
</evidence>
<evidence type="ECO:0000259" key="1">
    <source>
        <dbReference type="Pfam" id="PF13456"/>
    </source>
</evidence>
<reference evidence="3 4" key="1">
    <citation type="journal article" date="2018" name="Front. Plant Sci.">
        <title>Red Clover (Trifolium pratense) and Zigzag Clover (T. medium) - A Picture of Genomic Similarities and Differences.</title>
        <authorList>
            <person name="Dluhosova J."/>
            <person name="Istvanek J."/>
            <person name="Nedelnik J."/>
            <person name="Repkova J."/>
        </authorList>
    </citation>
    <scope>NUCLEOTIDE SEQUENCE [LARGE SCALE GENOMIC DNA]</scope>
    <source>
        <strain evidence="4">cv. 10/8</strain>
        <tissue evidence="3">Leaf</tissue>
    </source>
</reference>
<sequence length="263" mass="30279">SDYIHNGQWTIPSQLSQQFNTPSYLVHQVTIPTESSQDQLIWKHSDSGDLQLSDAYKFKHQHLQELHWAKVIWSLDIPHSKSLLVWRLMHNKMPTDDNLMIRGFGLGNNSKKSSSNSIRDFIILKHFNVSTHHSTPPLIKEVLWQPPLINWIKCNIDEAAKGSPGIASCGGVFRDHAAALYYCFAEPLGETSSFQAKLCAAMRAIEVAYSMNWNNLWLESDSELVVQAFKNTNFMVAWNLRNRWHNVKFLLSRMNCIVSHIYR</sequence>
<protein>
    <submittedName>
        <fullName evidence="3">Ribonuclease H protein</fullName>
    </submittedName>
</protein>
<dbReference type="CDD" id="cd06222">
    <property type="entry name" value="RNase_H_like"/>
    <property type="match status" value="1"/>
</dbReference>
<accession>A0A392MS96</accession>
<dbReference type="InterPro" id="IPR026960">
    <property type="entry name" value="RVT-Znf"/>
</dbReference>